<evidence type="ECO:0000313" key="4">
    <source>
        <dbReference type="Proteomes" id="UP000236546"/>
    </source>
</evidence>
<organism evidence="3 4">
    <name type="scientific">Trichoderma gamsii</name>
    <dbReference type="NCBI Taxonomy" id="398673"/>
    <lineage>
        <taxon>Eukaryota</taxon>
        <taxon>Fungi</taxon>
        <taxon>Dikarya</taxon>
        <taxon>Ascomycota</taxon>
        <taxon>Pezizomycotina</taxon>
        <taxon>Sordariomycetes</taxon>
        <taxon>Hypocreomycetidae</taxon>
        <taxon>Hypocreales</taxon>
        <taxon>Hypocreaceae</taxon>
        <taxon>Trichoderma</taxon>
    </lineage>
</organism>
<comment type="caution">
    <text evidence="3">The sequence shown here is derived from an EMBL/GenBank/DDBJ whole genome shotgun (WGS) entry which is preliminary data.</text>
</comment>
<evidence type="ECO:0000256" key="1">
    <source>
        <dbReference type="SAM" id="MobiDB-lite"/>
    </source>
</evidence>
<protein>
    <submittedName>
        <fullName evidence="3">Uncharacterized protein</fullName>
    </submittedName>
</protein>
<evidence type="ECO:0000313" key="3">
    <source>
        <dbReference type="EMBL" id="PNP43398.1"/>
    </source>
</evidence>
<keyword evidence="2" id="KW-0472">Membrane</keyword>
<evidence type="ECO:0000256" key="2">
    <source>
        <dbReference type="SAM" id="Phobius"/>
    </source>
</evidence>
<feature type="transmembrane region" description="Helical" evidence="2">
    <location>
        <begin position="14"/>
        <end position="37"/>
    </location>
</feature>
<dbReference type="OrthoDB" id="4775599at2759"/>
<feature type="compositionally biased region" description="Basic and acidic residues" evidence="1">
    <location>
        <begin position="112"/>
        <end position="126"/>
    </location>
</feature>
<sequence length="145" mass="16429">MPQHSDQQTSTRPLTYIIIPILALFAVFTIVILFFCIRRRRARETAIDLDRGRGRWVRRDGVLVWVRRVGTLRRNPAGGTDSHEGLNEQGEAPPPYLVRKLSADGDAVADGRPMELRDLEEGRRPPEYISEPPPAVTTDSRRTEA</sequence>
<keyword evidence="2" id="KW-0812">Transmembrane</keyword>
<feature type="region of interest" description="Disordered" evidence="1">
    <location>
        <begin position="73"/>
        <end position="145"/>
    </location>
</feature>
<name>A0A2K0TD02_9HYPO</name>
<dbReference type="Proteomes" id="UP000236546">
    <property type="component" value="Unassembled WGS sequence"/>
</dbReference>
<proteinExistence type="predicted"/>
<keyword evidence="2" id="KW-1133">Transmembrane helix</keyword>
<dbReference type="AlphaFoldDB" id="A0A2K0TD02"/>
<dbReference type="EMBL" id="MTYH01000042">
    <property type="protein sequence ID" value="PNP43398.1"/>
    <property type="molecule type" value="Genomic_DNA"/>
</dbReference>
<gene>
    <name evidence="3" type="ORF">TGAMA5MH_04855</name>
</gene>
<reference evidence="3 4" key="1">
    <citation type="submission" date="2017-02" db="EMBL/GenBank/DDBJ databases">
        <title>Genomes of Trichoderma spp. with biocontrol activity.</title>
        <authorList>
            <person name="Gardiner D."/>
            <person name="Kazan K."/>
            <person name="Vos C."/>
            <person name="Harvey P."/>
        </authorList>
    </citation>
    <scope>NUCLEOTIDE SEQUENCE [LARGE SCALE GENOMIC DNA]</scope>
    <source>
        <strain evidence="3 4">A5MH</strain>
    </source>
</reference>
<accession>A0A2K0TD02</accession>